<dbReference type="GO" id="GO:0034338">
    <property type="term" value="F:short-chain carboxylesterase activity"/>
    <property type="evidence" value="ECO:0007669"/>
    <property type="project" value="TreeGrafter"/>
</dbReference>
<protein>
    <recommendedName>
        <fullName evidence="8">Protein ABHD15</fullName>
    </recommendedName>
    <alternativeName>
        <fullName evidence="9">Alpha/beta hydrolase domain-containing protein 15</fullName>
    </alternativeName>
</protein>
<dbReference type="CTD" id="560644"/>
<dbReference type="Proteomes" id="UP000515152">
    <property type="component" value="Chromosome 9"/>
</dbReference>
<evidence type="ECO:0000313" key="11">
    <source>
        <dbReference type="RefSeq" id="XP_012680668.2"/>
    </source>
</evidence>
<organism evidence="10 11">
    <name type="scientific">Clupea harengus</name>
    <name type="common">Atlantic herring</name>
    <dbReference type="NCBI Taxonomy" id="7950"/>
    <lineage>
        <taxon>Eukaryota</taxon>
        <taxon>Metazoa</taxon>
        <taxon>Chordata</taxon>
        <taxon>Craniata</taxon>
        <taxon>Vertebrata</taxon>
        <taxon>Euteleostomi</taxon>
        <taxon>Actinopterygii</taxon>
        <taxon>Neopterygii</taxon>
        <taxon>Teleostei</taxon>
        <taxon>Clupei</taxon>
        <taxon>Clupeiformes</taxon>
        <taxon>Clupeoidei</taxon>
        <taxon>Clupeidae</taxon>
        <taxon>Clupea</taxon>
    </lineage>
</organism>
<dbReference type="OrthoDB" id="247542at2759"/>
<dbReference type="PANTHER" id="PTHR10794">
    <property type="entry name" value="ABHYDROLASE DOMAIN-CONTAINING PROTEIN"/>
    <property type="match status" value="1"/>
</dbReference>
<sequence>MLEWFGAVFIILVVAAIWPASKYLGISSQSSSGVQGLGNSRREWREKVSERCIVSRDVGTGQSVDRSPGESPSVALICKPSALANYLLKHCVTFYKLHSYPKWNWRASPLLQSIFGVCWPYDCPVHFVRDHLQMSDDGIVALDWAVAASASIHRRRRTSSNSTSPILLIVPNSFGKITRNVLKLCEMALTHGYLPVVFNRRGQNGTPLSTVKLQQFGDPADLREAVRYIRYRQPAGRLYAVSESTGSGLLLSYLGECGSSSYVTAAACLSPIFRCQSWFESSPAWPFHWALLLYQKMWLSRYRTVLGDTVQTDALFSSSSLRTVEEVLFCRPGPKTSPADISTWEAYWEHNDPLRDVDEVAIPVLCMCSQDDPVRGDPESSLPLELFESNPHFFLLLTAQGGHCGFSTPREGASDRPDTSVWSHQALLDFLRATSDFFTTEERAKHAARRRGLSGSGKAFRHRTISTCKKAPVCSHNIHAIYSWQRSYTR</sequence>
<comment type="similarity">
    <text evidence="2">Belongs to the AB hydrolase superfamily. AB hydrolase 4 family.</text>
</comment>
<keyword evidence="4" id="KW-0597">Phosphoprotein</keyword>
<evidence type="ECO:0000256" key="9">
    <source>
        <dbReference type="ARBA" id="ARBA00082877"/>
    </source>
</evidence>
<dbReference type="RefSeq" id="XP_012680668.2">
    <property type="nucleotide sequence ID" value="XM_012825214.3"/>
</dbReference>
<dbReference type="AlphaFoldDB" id="A0A6P3VTM9"/>
<reference evidence="11" key="1">
    <citation type="submission" date="2025-08" db="UniProtKB">
        <authorList>
            <consortium name="RefSeq"/>
        </authorList>
    </citation>
    <scope>IDENTIFICATION</scope>
</reference>
<comment type="subunit">
    <text evidence="7">Interacts with PDE3B; this interaction regulates PDE3B's stability and expression and, thereby, impacts the antilipolytic action of insulin.</text>
</comment>
<dbReference type="InterPro" id="IPR029058">
    <property type="entry name" value="AB_hydrolase_fold"/>
</dbReference>
<proteinExistence type="inferred from homology"/>
<evidence type="ECO:0000256" key="1">
    <source>
        <dbReference type="ARBA" id="ARBA00004613"/>
    </source>
</evidence>
<evidence type="ECO:0000256" key="3">
    <source>
        <dbReference type="ARBA" id="ARBA00022525"/>
    </source>
</evidence>
<evidence type="ECO:0000256" key="6">
    <source>
        <dbReference type="ARBA" id="ARBA00053358"/>
    </source>
</evidence>
<gene>
    <name evidence="11" type="primary">abhd15a</name>
</gene>
<keyword evidence="10" id="KW-1185">Reference proteome</keyword>
<dbReference type="Gene3D" id="3.40.50.1820">
    <property type="entry name" value="alpha/beta hydrolase"/>
    <property type="match status" value="1"/>
</dbReference>
<dbReference type="InterPro" id="IPR050960">
    <property type="entry name" value="AB_hydrolase_4_sf"/>
</dbReference>
<comment type="function">
    <text evidence="6">May regulate adipocyte lipolysis and liver lipid accumulation.</text>
</comment>
<accession>A0A6P3VTM9</accession>
<comment type="subcellular location">
    <subcellularLocation>
        <location evidence="1">Secreted</location>
    </subcellularLocation>
</comment>
<evidence type="ECO:0000256" key="5">
    <source>
        <dbReference type="ARBA" id="ARBA00022729"/>
    </source>
</evidence>
<dbReference type="GO" id="GO:0047372">
    <property type="term" value="F:monoacylglycerol lipase activity"/>
    <property type="evidence" value="ECO:0007669"/>
    <property type="project" value="TreeGrafter"/>
</dbReference>
<evidence type="ECO:0000256" key="2">
    <source>
        <dbReference type="ARBA" id="ARBA00010884"/>
    </source>
</evidence>
<keyword evidence="5" id="KW-0732">Signal</keyword>
<evidence type="ECO:0000256" key="4">
    <source>
        <dbReference type="ARBA" id="ARBA00022553"/>
    </source>
</evidence>
<dbReference type="SUPFAM" id="SSF53474">
    <property type="entry name" value="alpha/beta-Hydrolases"/>
    <property type="match status" value="1"/>
</dbReference>
<evidence type="ECO:0000313" key="10">
    <source>
        <dbReference type="Proteomes" id="UP000515152"/>
    </source>
</evidence>
<dbReference type="GO" id="GO:0005576">
    <property type="term" value="C:extracellular region"/>
    <property type="evidence" value="ECO:0007669"/>
    <property type="project" value="UniProtKB-SubCell"/>
</dbReference>
<evidence type="ECO:0000256" key="7">
    <source>
        <dbReference type="ARBA" id="ARBA00066099"/>
    </source>
</evidence>
<dbReference type="FunFam" id="3.40.50.1820:FF:000103">
    <property type="entry name" value="Abhydrolase domain-containing 15"/>
    <property type="match status" value="1"/>
</dbReference>
<dbReference type="GeneID" id="105898200"/>
<name>A0A6P3VTM9_CLUHA</name>
<evidence type="ECO:0000256" key="8">
    <source>
        <dbReference type="ARBA" id="ARBA00072863"/>
    </source>
</evidence>
<dbReference type="PANTHER" id="PTHR10794:SF78">
    <property type="entry name" value="ABHYDROLASE DOMAIN-CONTAINING 15A"/>
    <property type="match status" value="1"/>
</dbReference>
<keyword evidence="3" id="KW-0964">Secreted</keyword>
<dbReference type="KEGG" id="char:105898200"/>